<evidence type="ECO:0008006" key="4">
    <source>
        <dbReference type="Google" id="ProtNLM"/>
    </source>
</evidence>
<dbReference type="Proteomes" id="UP000184267">
    <property type="component" value="Unassembled WGS sequence"/>
</dbReference>
<accession>A0A1M2VGT0</accession>
<dbReference type="SUPFAM" id="SSF51197">
    <property type="entry name" value="Clavaminate synthase-like"/>
    <property type="match status" value="1"/>
</dbReference>
<gene>
    <name evidence="2" type="ORF">TRAPUB_2393</name>
</gene>
<dbReference type="EMBL" id="MNAD01001265">
    <property type="protein sequence ID" value="OJT06756.1"/>
    <property type="molecule type" value="Genomic_DNA"/>
</dbReference>
<sequence length="243" mass="26801">MSAHPTITSSKSLKQQYDEQGYVIVPGLIPPEQFKALETASERVITRTRTGQWPHRRTVGRQFPPYGDGDPDSWGVQHVMHPDLGEPAFARWYTSDALVGVVQELLGALREDSCLYVVPGSHKTPRTPAQRALSSTLDPPTDPLTMPGAVRVSLRPGETVFYNNNILHCATYDAAAPRITLHACIGEARGGPTRARNILQHGLRWMKEPPFADTLDARGRAMLERIVRLQESVGGEVGYSLVN</sequence>
<dbReference type="PANTHER" id="PTHR40470:SF1">
    <property type="entry name" value="PHYTANOYL-COA DIOXYGENASE FAMILY PROTEIN (AFU_ORTHOLOGUE AFUA_2G15850)"/>
    <property type="match status" value="1"/>
</dbReference>
<feature type="region of interest" description="Disordered" evidence="1">
    <location>
        <begin position="125"/>
        <end position="144"/>
    </location>
</feature>
<dbReference type="Gene3D" id="2.60.120.620">
    <property type="entry name" value="q2cbj1_9rhob like domain"/>
    <property type="match status" value="2"/>
</dbReference>
<dbReference type="OMA" id="PYVRTVG"/>
<protein>
    <recommendedName>
        <fullName evidence="4">Phytanoyl-CoA dioxygenase family protein</fullName>
    </recommendedName>
</protein>
<reference evidence="2 3" key="1">
    <citation type="submission" date="2016-10" db="EMBL/GenBank/DDBJ databases">
        <title>Genome sequence of the basidiomycete white-rot fungus Trametes pubescens.</title>
        <authorList>
            <person name="Makela M.R."/>
            <person name="Granchi Z."/>
            <person name="Peng M."/>
            <person name="De Vries R.P."/>
            <person name="Grigoriev I."/>
            <person name="Riley R."/>
            <person name="Hilden K."/>
        </authorList>
    </citation>
    <scope>NUCLEOTIDE SEQUENCE [LARGE SCALE GENOMIC DNA]</scope>
    <source>
        <strain evidence="2 3">FBCC735</strain>
    </source>
</reference>
<evidence type="ECO:0000313" key="3">
    <source>
        <dbReference type="Proteomes" id="UP000184267"/>
    </source>
</evidence>
<feature type="compositionally biased region" description="Low complexity" evidence="1">
    <location>
        <begin position="133"/>
        <end position="144"/>
    </location>
</feature>
<dbReference type="AlphaFoldDB" id="A0A1M2VGT0"/>
<name>A0A1M2VGT0_TRAPU</name>
<dbReference type="PANTHER" id="PTHR40470">
    <property type="entry name" value="PHYTANOYL-COA DIOXYGENASE FAMILY PROTEIN (AFU_ORTHOLOGUE AFUA_2G15850)"/>
    <property type="match status" value="1"/>
</dbReference>
<dbReference type="InterPro" id="IPR008775">
    <property type="entry name" value="Phytyl_CoA_dOase-like"/>
</dbReference>
<dbReference type="Pfam" id="PF05721">
    <property type="entry name" value="PhyH"/>
    <property type="match status" value="1"/>
</dbReference>
<comment type="caution">
    <text evidence="2">The sequence shown here is derived from an EMBL/GenBank/DDBJ whole genome shotgun (WGS) entry which is preliminary data.</text>
</comment>
<organism evidence="2 3">
    <name type="scientific">Trametes pubescens</name>
    <name type="common">White-rot fungus</name>
    <dbReference type="NCBI Taxonomy" id="154538"/>
    <lineage>
        <taxon>Eukaryota</taxon>
        <taxon>Fungi</taxon>
        <taxon>Dikarya</taxon>
        <taxon>Basidiomycota</taxon>
        <taxon>Agaricomycotina</taxon>
        <taxon>Agaricomycetes</taxon>
        <taxon>Polyporales</taxon>
        <taxon>Polyporaceae</taxon>
        <taxon>Trametes</taxon>
    </lineage>
</organism>
<proteinExistence type="predicted"/>
<keyword evidence="3" id="KW-1185">Reference proteome</keyword>
<evidence type="ECO:0000313" key="2">
    <source>
        <dbReference type="EMBL" id="OJT06756.1"/>
    </source>
</evidence>
<dbReference type="STRING" id="154538.A0A1M2VGT0"/>
<evidence type="ECO:0000256" key="1">
    <source>
        <dbReference type="SAM" id="MobiDB-lite"/>
    </source>
</evidence>
<dbReference type="OrthoDB" id="2106152at2759"/>